<dbReference type="EMBL" id="KB445558">
    <property type="protein sequence ID" value="EMC94681.1"/>
    <property type="molecule type" value="Genomic_DNA"/>
</dbReference>
<feature type="compositionally biased region" description="Polar residues" evidence="1">
    <location>
        <begin position="10"/>
        <end position="20"/>
    </location>
</feature>
<dbReference type="RefSeq" id="XP_007678437.1">
    <property type="nucleotide sequence ID" value="XM_007680247.1"/>
</dbReference>
<dbReference type="AlphaFoldDB" id="M2MDP8"/>
<protein>
    <submittedName>
        <fullName evidence="2">Uncharacterized protein</fullName>
    </submittedName>
</protein>
<sequence>MKVQPCITANKPSGSSSQRLAQHGTYAEGDKPQAWTKQPAISVDQPAVTLSRPCKEQEENVQGGGASQFLYLSSRLHGPARKW</sequence>
<reference evidence="2 3" key="1">
    <citation type="journal article" date="2012" name="PLoS Pathog.">
        <title>Diverse lifestyles and strategies of plant pathogenesis encoded in the genomes of eighteen Dothideomycetes fungi.</title>
        <authorList>
            <person name="Ohm R.A."/>
            <person name="Feau N."/>
            <person name="Henrissat B."/>
            <person name="Schoch C.L."/>
            <person name="Horwitz B.A."/>
            <person name="Barry K.W."/>
            <person name="Condon B.J."/>
            <person name="Copeland A.C."/>
            <person name="Dhillon B."/>
            <person name="Glaser F."/>
            <person name="Hesse C.N."/>
            <person name="Kosti I."/>
            <person name="LaButti K."/>
            <person name="Lindquist E.A."/>
            <person name="Lucas S."/>
            <person name="Salamov A.A."/>
            <person name="Bradshaw R.E."/>
            <person name="Ciuffetti L."/>
            <person name="Hamelin R.C."/>
            <person name="Kema G.H.J."/>
            <person name="Lawrence C."/>
            <person name="Scott J.A."/>
            <person name="Spatafora J.W."/>
            <person name="Turgeon B.G."/>
            <person name="de Wit P.J.G.M."/>
            <person name="Zhong S."/>
            <person name="Goodwin S.B."/>
            <person name="Grigoriev I.V."/>
        </authorList>
    </citation>
    <scope>NUCLEOTIDE SEQUENCE [LARGE SCALE GENOMIC DNA]</scope>
    <source>
        <strain evidence="2 3">UAMH 10762</strain>
    </source>
</reference>
<evidence type="ECO:0000256" key="1">
    <source>
        <dbReference type="SAM" id="MobiDB-lite"/>
    </source>
</evidence>
<dbReference type="Proteomes" id="UP000011761">
    <property type="component" value="Unassembled WGS sequence"/>
</dbReference>
<gene>
    <name evidence="2" type="ORF">BAUCODRAFT_555759</name>
</gene>
<accession>M2MDP8</accession>
<organism evidence="2 3">
    <name type="scientific">Baudoinia panamericana (strain UAMH 10762)</name>
    <name type="common">Angels' share fungus</name>
    <name type="synonym">Baudoinia compniacensis (strain UAMH 10762)</name>
    <dbReference type="NCBI Taxonomy" id="717646"/>
    <lineage>
        <taxon>Eukaryota</taxon>
        <taxon>Fungi</taxon>
        <taxon>Dikarya</taxon>
        <taxon>Ascomycota</taxon>
        <taxon>Pezizomycotina</taxon>
        <taxon>Dothideomycetes</taxon>
        <taxon>Dothideomycetidae</taxon>
        <taxon>Mycosphaerellales</taxon>
        <taxon>Teratosphaeriaceae</taxon>
        <taxon>Baudoinia</taxon>
    </lineage>
</organism>
<dbReference type="GeneID" id="19115462"/>
<name>M2MDP8_BAUPA</name>
<evidence type="ECO:0000313" key="2">
    <source>
        <dbReference type="EMBL" id="EMC94681.1"/>
    </source>
</evidence>
<keyword evidence="3" id="KW-1185">Reference proteome</keyword>
<feature type="region of interest" description="Disordered" evidence="1">
    <location>
        <begin position="1"/>
        <end position="33"/>
    </location>
</feature>
<evidence type="ECO:0000313" key="3">
    <source>
        <dbReference type="Proteomes" id="UP000011761"/>
    </source>
</evidence>
<proteinExistence type="predicted"/>
<dbReference type="KEGG" id="bcom:BAUCODRAFT_555759"/>
<dbReference type="HOGENOM" id="CLU_2542236_0_0_1"/>